<evidence type="ECO:0000256" key="2">
    <source>
        <dbReference type="ARBA" id="ARBA00022747"/>
    </source>
</evidence>
<dbReference type="InterPro" id="IPR052021">
    <property type="entry name" value="Type-I_RS_S_subunit"/>
</dbReference>
<dbReference type="CDD" id="cd17524">
    <property type="entry name" value="RMtype1_S_EcoUTORF5051P-TRD2-CR2_like"/>
    <property type="match status" value="1"/>
</dbReference>
<name>A0ABS0VAS7_PSEVE</name>
<comment type="similarity">
    <text evidence="1">Belongs to the type-I restriction system S methylase family.</text>
</comment>
<keyword evidence="6" id="KW-0540">Nuclease</keyword>
<dbReference type="Pfam" id="PF01420">
    <property type="entry name" value="Methylase_S"/>
    <property type="match status" value="2"/>
</dbReference>
<proteinExistence type="inferred from homology"/>
<reference evidence="6 7" key="1">
    <citation type="submission" date="2020-12" db="EMBL/GenBank/DDBJ databases">
        <title>Comparative genomic insights into the epidemiology and virulence of plant pathogenic Pseudomonads from Turkey.</title>
        <authorList>
            <person name="Dillon M."/>
            <person name="Ruiz-Bedoya T."/>
            <person name="Bendalovic-Torma C."/>
            <person name="Guttman K.M."/>
            <person name="Kwak H."/>
            <person name="Middleton M.A."/>
            <person name="Wang P.W."/>
            <person name="Horuz S."/>
            <person name="Aysan Y."/>
            <person name="Guttman D.S."/>
        </authorList>
    </citation>
    <scope>NUCLEOTIDE SEQUENCE [LARGE SCALE GENOMIC DNA]</scope>
    <source>
        <strain evidence="6 7">S4_EA_3a</strain>
    </source>
</reference>
<dbReference type="GO" id="GO:0004519">
    <property type="term" value="F:endonuclease activity"/>
    <property type="evidence" value="ECO:0007669"/>
    <property type="project" value="UniProtKB-KW"/>
</dbReference>
<dbReference type="EMBL" id="JAEILD010000026">
    <property type="protein sequence ID" value="MBI6648610.1"/>
    <property type="molecule type" value="Genomic_DNA"/>
</dbReference>
<dbReference type="Gene3D" id="1.10.287.1120">
    <property type="entry name" value="Bipartite methylase S protein"/>
    <property type="match status" value="1"/>
</dbReference>
<keyword evidence="7" id="KW-1185">Reference proteome</keyword>
<evidence type="ECO:0000259" key="5">
    <source>
        <dbReference type="Pfam" id="PF01420"/>
    </source>
</evidence>
<dbReference type="Gene3D" id="3.90.220.20">
    <property type="entry name" value="DNA methylase specificity domains"/>
    <property type="match status" value="2"/>
</dbReference>
<feature type="domain" description="Type I restriction modification DNA specificity" evidence="5">
    <location>
        <begin position="219"/>
        <end position="368"/>
    </location>
</feature>
<keyword evidence="3" id="KW-0238">DNA-binding</keyword>
<accession>A0ABS0VAS7</accession>
<dbReference type="InterPro" id="IPR000055">
    <property type="entry name" value="Restrct_endonuc_typeI_TRD"/>
</dbReference>
<dbReference type="RefSeq" id="WP_198717784.1">
    <property type="nucleotide sequence ID" value="NZ_JAEILD010000026.1"/>
</dbReference>
<evidence type="ECO:0000313" key="6">
    <source>
        <dbReference type="EMBL" id="MBI6648610.1"/>
    </source>
</evidence>
<dbReference type="SUPFAM" id="SSF116734">
    <property type="entry name" value="DNA methylase specificity domain"/>
    <property type="match status" value="2"/>
</dbReference>
<dbReference type="InterPro" id="IPR044946">
    <property type="entry name" value="Restrct_endonuc_typeI_TRD_sf"/>
</dbReference>
<feature type="coiled-coil region" evidence="4">
    <location>
        <begin position="353"/>
        <end position="380"/>
    </location>
</feature>
<keyword evidence="6" id="KW-0378">Hydrolase</keyword>
<evidence type="ECO:0000256" key="3">
    <source>
        <dbReference type="ARBA" id="ARBA00023125"/>
    </source>
</evidence>
<sequence length="389" mass="43586">MGLKPGYKQAEVGMIPEDWSTPCLGQLIHSVEYGSSAKSRPSGKTPVLRMGNLRDGSIDWRDLVYTNNDAEIKKYLLSSGDVLFNRTNTIDLVGKTSIYKGEQPAIFAGYLIRINEDKSLLDSRFLNYVLNAEFSKKYSLKVLSVAVGQANINGKKLKTYPVPLPPTLAEQKAIAEVLSNTDVLIESLEQLLTKKRQIKQGTMQELLTGQRRLPGFTGEWMPKQFGDLLTIRHGKSQRDVESADGDFPILATGGEIGKAICPLYDKPSVLIGRKGTIDKPQYMDVPFWTVDTLFYSEVHAPNNAKFLFYRFCLIDWRQYNEASGVPSLNAKTIESVEIFCPDGNEQNSIAFLLDEIDNELATLEAQLQKARHLKQGMMQELLTGRIRLV</sequence>
<evidence type="ECO:0000313" key="7">
    <source>
        <dbReference type="Proteomes" id="UP000614123"/>
    </source>
</evidence>
<comment type="caution">
    <text evidence="6">The sequence shown here is derived from an EMBL/GenBank/DDBJ whole genome shotgun (WGS) entry which is preliminary data.</text>
</comment>
<dbReference type="CDD" id="cd17288">
    <property type="entry name" value="RMtype1_S_LlaAI06ORF1089P_TRD1-CR1_like"/>
    <property type="match status" value="1"/>
</dbReference>
<organism evidence="6 7">
    <name type="scientific">Pseudomonas veronii</name>
    <dbReference type="NCBI Taxonomy" id="76761"/>
    <lineage>
        <taxon>Bacteria</taxon>
        <taxon>Pseudomonadati</taxon>
        <taxon>Pseudomonadota</taxon>
        <taxon>Gammaproteobacteria</taxon>
        <taxon>Pseudomonadales</taxon>
        <taxon>Pseudomonadaceae</taxon>
        <taxon>Pseudomonas</taxon>
    </lineage>
</organism>
<dbReference type="PANTHER" id="PTHR30408">
    <property type="entry name" value="TYPE-1 RESTRICTION ENZYME ECOKI SPECIFICITY PROTEIN"/>
    <property type="match status" value="1"/>
</dbReference>
<evidence type="ECO:0000256" key="4">
    <source>
        <dbReference type="SAM" id="Coils"/>
    </source>
</evidence>
<keyword evidence="6" id="KW-0255">Endonuclease</keyword>
<gene>
    <name evidence="6" type="ORF">YA0849_06240</name>
</gene>
<feature type="domain" description="Type I restriction modification DNA specificity" evidence="5">
    <location>
        <begin position="16"/>
        <end position="192"/>
    </location>
</feature>
<dbReference type="PANTHER" id="PTHR30408:SF12">
    <property type="entry name" value="TYPE I RESTRICTION ENZYME MJAVIII SPECIFICITY SUBUNIT"/>
    <property type="match status" value="1"/>
</dbReference>
<evidence type="ECO:0000256" key="1">
    <source>
        <dbReference type="ARBA" id="ARBA00010923"/>
    </source>
</evidence>
<dbReference type="Proteomes" id="UP000614123">
    <property type="component" value="Unassembled WGS sequence"/>
</dbReference>
<keyword evidence="4" id="KW-0175">Coiled coil</keyword>
<protein>
    <submittedName>
        <fullName evidence="6">Restriction endonuclease subunit S</fullName>
    </submittedName>
</protein>
<keyword evidence="2" id="KW-0680">Restriction system</keyword>